<gene>
    <name evidence="6" type="ORF">PQG45_11720</name>
</gene>
<dbReference type="Proteomes" id="UP001249959">
    <property type="component" value="Unassembled WGS sequence"/>
</dbReference>
<comment type="similarity">
    <text evidence="1">Belongs to the ABC transporter superfamily.</text>
</comment>
<dbReference type="CDD" id="cd03230">
    <property type="entry name" value="ABC_DR_subfamily_A"/>
    <property type="match status" value="1"/>
</dbReference>
<protein>
    <submittedName>
        <fullName evidence="6">ATP-binding cassette domain-containing protein</fullName>
    </submittedName>
</protein>
<reference evidence="6 7" key="1">
    <citation type="submission" date="2023-09" db="EMBL/GenBank/DDBJ databases">
        <title>Aquirufa genomes.</title>
        <authorList>
            <person name="Pitt A."/>
        </authorList>
    </citation>
    <scope>NUCLEOTIDE SEQUENCE [LARGE SCALE GENOMIC DNA]</scope>
    <source>
        <strain evidence="6 7">LEOWEIH-7C</strain>
    </source>
</reference>
<dbReference type="PROSITE" id="PS50893">
    <property type="entry name" value="ABC_TRANSPORTER_2"/>
    <property type="match status" value="1"/>
</dbReference>
<accession>A0ABU3TVN2</accession>
<name>A0ABU3TVN2_9BACT</name>
<dbReference type="SMART" id="SM00382">
    <property type="entry name" value="AAA"/>
    <property type="match status" value="1"/>
</dbReference>
<organism evidence="6 7">
    <name type="scientific">Aquirufa regiilacus</name>
    <dbReference type="NCBI Taxonomy" id="3024868"/>
    <lineage>
        <taxon>Bacteria</taxon>
        <taxon>Pseudomonadati</taxon>
        <taxon>Bacteroidota</taxon>
        <taxon>Cytophagia</taxon>
        <taxon>Cytophagales</taxon>
        <taxon>Flectobacillaceae</taxon>
        <taxon>Aquirufa</taxon>
    </lineage>
</organism>
<sequence>MSDKIIESRMSIEAKNLSKHYGAQIAVNALNFSAKSGQIVGFLGPNGAGKSTSIKMLVGLIQPTSGEAYIAGERVSQDSINLKKQIGYLAEDNPLYKEMYVKEFLAFIASLHNISQTRIQEVIQLTGLSLEQNKKINTLSKGYQQRVGIAQAILHNPSILILDEPTSGLDPNQMEEIRSLILSLKPGRTILFSSHILSEVEAICDRLLIINHGVLQADCSMDEAKSFPGGINQLFQEKTKLVK</sequence>
<dbReference type="Gene3D" id="3.40.50.300">
    <property type="entry name" value="P-loop containing nucleotide triphosphate hydrolases"/>
    <property type="match status" value="1"/>
</dbReference>
<keyword evidence="2" id="KW-0813">Transport</keyword>
<evidence type="ECO:0000256" key="1">
    <source>
        <dbReference type="ARBA" id="ARBA00005417"/>
    </source>
</evidence>
<proteinExistence type="inferred from homology"/>
<dbReference type="InterPro" id="IPR003439">
    <property type="entry name" value="ABC_transporter-like_ATP-bd"/>
</dbReference>
<evidence type="ECO:0000256" key="2">
    <source>
        <dbReference type="ARBA" id="ARBA00022448"/>
    </source>
</evidence>
<dbReference type="EMBL" id="JAVNWW010000008">
    <property type="protein sequence ID" value="MDU0809697.1"/>
    <property type="molecule type" value="Genomic_DNA"/>
</dbReference>
<evidence type="ECO:0000259" key="5">
    <source>
        <dbReference type="PROSITE" id="PS50893"/>
    </source>
</evidence>
<keyword evidence="3" id="KW-0547">Nucleotide-binding</keyword>
<dbReference type="InterPro" id="IPR003593">
    <property type="entry name" value="AAA+_ATPase"/>
</dbReference>
<evidence type="ECO:0000313" key="7">
    <source>
        <dbReference type="Proteomes" id="UP001249959"/>
    </source>
</evidence>
<dbReference type="Pfam" id="PF00005">
    <property type="entry name" value="ABC_tran"/>
    <property type="match status" value="1"/>
</dbReference>
<keyword evidence="4 6" id="KW-0067">ATP-binding</keyword>
<evidence type="ECO:0000313" key="6">
    <source>
        <dbReference type="EMBL" id="MDU0809697.1"/>
    </source>
</evidence>
<dbReference type="PANTHER" id="PTHR43335:SF4">
    <property type="entry name" value="ABC TRANSPORTER, ATP-BINDING PROTEIN"/>
    <property type="match status" value="1"/>
</dbReference>
<dbReference type="GO" id="GO:0005524">
    <property type="term" value="F:ATP binding"/>
    <property type="evidence" value="ECO:0007669"/>
    <property type="project" value="UniProtKB-KW"/>
</dbReference>
<feature type="domain" description="ABC transporter" evidence="5">
    <location>
        <begin position="12"/>
        <end position="237"/>
    </location>
</feature>
<comment type="caution">
    <text evidence="6">The sequence shown here is derived from an EMBL/GenBank/DDBJ whole genome shotgun (WGS) entry which is preliminary data.</text>
</comment>
<evidence type="ECO:0000256" key="3">
    <source>
        <dbReference type="ARBA" id="ARBA00022741"/>
    </source>
</evidence>
<evidence type="ECO:0000256" key="4">
    <source>
        <dbReference type="ARBA" id="ARBA00022840"/>
    </source>
</evidence>
<keyword evidence="7" id="KW-1185">Reference proteome</keyword>
<dbReference type="PANTHER" id="PTHR43335">
    <property type="entry name" value="ABC TRANSPORTER, ATP-BINDING PROTEIN"/>
    <property type="match status" value="1"/>
</dbReference>
<dbReference type="SUPFAM" id="SSF52540">
    <property type="entry name" value="P-loop containing nucleoside triphosphate hydrolases"/>
    <property type="match status" value="1"/>
</dbReference>
<dbReference type="InterPro" id="IPR027417">
    <property type="entry name" value="P-loop_NTPase"/>
</dbReference>